<dbReference type="OMA" id="TCPRRCS"/>
<feature type="chain" id="PRO_5014391416" description="LRRCT domain-containing protein" evidence="5">
    <location>
        <begin position="17"/>
        <end position="512"/>
    </location>
</feature>
<dbReference type="GO" id="GO:0005886">
    <property type="term" value="C:plasma membrane"/>
    <property type="evidence" value="ECO:0007669"/>
    <property type="project" value="TreeGrafter"/>
</dbReference>
<dbReference type="Pfam" id="PF13855">
    <property type="entry name" value="LRR_8"/>
    <property type="match status" value="3"/>
</dbReference>
<evidence type="ECO:0000256" key="2">
    <source>
        <dbReference type="ARBA" id="ARBA00022729"/>
    </source>
</evidence>
<evidence type="ECO:0000256" key="3">
    <source>
        <dbReference type="ARBA" id="ARBA00022737"/>
    </source>
</evidence>
<dbReference type="OrthoDB" id="2020019at2759"/>
<dbReference type="SMART" id="SM00365">
    <property type="entry name" value="LRR_SD22"/>
    <property type="match status" value="5"/>
</dbReference>
<dbReference type="Proteomes" id="UP000233020">
    <property type="component" value="Unplaced"/>
</dbReference>
<dbReference type="FunFam" id="3.80.10.10:FF:002852">
    <property type="entry name" value="Si:ch211-191d15.2"/>
    <property type="match status" value="1"/>
</dbReference>
<name>A0A2K5E1B1_AOTNA</name>
<evidence type="ECO:0000313" key="7">
    <source>
        <dbReference type="Proteomes" id="UP000233020"/>
    </source>
</evidence>
<dbReference type="InterPro" id="IPR003591">
    <property type="entry name" value="Leu-rich_rpt_typical-subtyp"/>
</dbReference>
<dbReference type="InterPro" id="IPR001611">
    <property type="entry name" value="Leu-rich_rpt"/>
</dbReference>
<evidence type="ECO:0000313" key="6">
    <source>
        <dbReference type="Ensembl" id="ENSANAP00000027022.1"/>
    </source>
</evidence>
<dbReference type="GeneTree" id="ENSGT00940000162914"/>
<dbReference type="GeneID" id="105722724"/>
<dbReference type="SUPFAM" id="SSF52058">
    <property type="entry name" value="L domain-like"/>
    <property type="match status" value="2"/>
</dbReference>
<dbReference type="PANTHER" id="PTHR24369:SF210">
    <property type="entry name" value="CHAOPTIN-RELATED"/>
    <property type="match status" value="1"/>
</dbReference>
<dbReference type="STRING" id="37293.ENSANAP00000027022"/>
<dbReference type="InterPro" id="IPR050541">
    <property type="entry name" value="LRR_TM_domain-containing"/>
</dbReference>
<dbReference type="SMART" id="SM00369">
    <property type="entry name" value="LRR_TYP"/>
    <property type="match status" value="10"/>
</dbReference>
<dbReference type="GO" id="GO:0030198">
    <property type="term" value="P:extracellular matrix organization"/>
    <property type="evidence" value="ECO:0007669"/>
    <property type="project" value="Ensembl"/>
</dbReference>
<dbReference type="GO" id="GO:0030512">
    <property type="term" value="P:negative regulation of transforming growth factor beta receptor signaling pathway"/>
    <property type="evidence" value="ECO:0007669"/>
    <property type="project" value="Ensembl"/>
</dbReference>
<evidence type="ECO:0008006" key="8">
    <source>
        <dbReference type="Google" id="ProtNLM"/>
    </source>
</evidence>
<dbReference type="KEGG" id="anan:105722724"/>
<evidence type="ECO:0000256" key="1">
    <source>
        <dbReference type="ARBA" id="ARBA00022614"/>
    </source>
</evidence>
<accession>A0A2K5E1B1</accession>
<keyword evidence="7" id="KW-1185">Reference proteome</keyword>
<dbReference type="InterPro" id="IPR032675">
    <property type="entry name" value="LRR_dom_sf"/>
</dbReference>
<dbReference type="GO" id="GO:0000122">
    <property type="term" value="P:negative regulation of transcription by RNA polymerase II"/>
    <property type="evidence" value="ECO:0007669"/>
    <property type="project" value="Ensembl"/>
</dbReference>
<keyword evidence="3" id="KW-0677">Repeat</keyword>
<sequence>MHLIYAFFILLSLSDGFNPNCPGRCNCDSMQLVQCYRLTEVPSNIPSTTKRLYISHSKIQHLQLSDFNQMLALEDFILLASGTESVENDTFKTLGTLKTLELWKNKLRQVPSALPASLEVLILNDNSINVLHGSDFEGLMKLKILELKNNLISSLSPSMLSSLVSLQSLMLDGNDMEAIAGPQLLPHLTHMSLENNKLHLISGSFFTSLQSLQFLSFSGNFLTKIPINLPKSLLSLKMERNQLRMVRFRDMKHLENLSHLYLSENLLSSINGAQQLTNLTTLELSQNQLQMLPFRLPVKLQKLDCSNNLIQKVTAQDFQDLRDLKHLFLDNNIVSLFEAGALQRCSQLSNLALERNLLLSIPLRLPGTLARLDLKGNAIRDISEREVRDLKQLHVLNLRNNKISALDLKALESLPRLRHLYLDGNPWNCTCSRLKAREVLMAKGTDVRGGQCAAPAEQQGESWMSSKKIMRQYEHHLYLTEKSKETKKKSKPEDPSSISINMDDDDYDYEID</sequence>
<dbReference type="AlphaFoldDB" id="A0A2K5E1B1"/>
<dbReference type="PROSITE" id="PS51450">
    <property type="entry name" value="LRR"/>
    <property type="match status" value="3"/>
</dbReference>
<dbReference type="PANTHER" id="PTHR24369">
    <property type="entry name" value="ANTIGEN BSP, PUTATIVE-RELATED"/>
    <property type="match status" value="1"/>
</dbReference>
<dbReference type="Gene3D" id="3.80.10.10">
    <property type="entry name" value="Ribonuclease Inhibitor"/>
    <property type="match status" value="4"/>
</dbReference>
<protein>
    <recommendedName>
        <fullName evidence="8">LRRCT domain-containing protein</fullName>
    </recommendedName>
</protein>
<organism evidence="6 7">
    <name type="scientific">Aotus nancymaae</name>
    <name type="common">Ma's night monkey</name>
    <dbReference type="NCBI Taxonomy" id="37293"/>
    <lineage>
        <taxon>Eukaryota</taxon>
        <taxon>Metazoa</taxon>
        <taxon>Chordata</taxon>
        <taxon>Craniata</taxon>
        <taxon>Vertebrata</taxon>
        <taxon>Euteleostomi</taxon>
        <taxon>Mammalia</taxon>
        <taxon>Eutheria</taxon>
        <taxon>Euarchontoglires</taxon>
        <taxon>Primates</taxon>
        <taxon>Haplorrhini</taxon>
        <taxon>Platyrrhini</taxon>
        <taxon>Aotidae</taxon>
        <taxon>Aotus</taxon>
    </lineage>
</organism>
<proteinExistence type="predicted"/>
<keyword evidence="2 5" id="KW-0732">Signal</keyword>
<dbReference type="Ensembl" id="ENSANAT00000044999.1">
    <property type="protein sequence ID" value="ENSANAP00000027022.1"/>
    <property type="gene ID" value="ENSANAG00000031313.1"/>
</dbReference>
<dbReference type="GO" id="GO:0005615">
    <property type="term" value="C:extracellular space"/>
    <property type="evidence" value="ECO:0007669"/>
    <property type="project" value="Ensembl"/>
</dbReference>
<evidence type="ECO:0000256" key="4">
    <source>
        <dbReference type="SAM" id="MobiDB-lite"/>
    </source>
</evidence>
<feature type="region of interest" description="Disordered" evidence="4">
    <location>
        <begin position="480"/>
        <end position="512"/>
    </location>
</feature>
<feature type="compositionally biased region" description="Acidic residues" evidence="4">
    <location>
        <begin position="502"/>
        <end position="512"/>
    </location>
</feature>
<reference evidence="6" key="2">
    <citation type="submission" date="2025-09" db="UniProtKB">
        <authorList>
            <consortium name="Ensembl"/>
        </authorList>
    </citation>
    <scope>IDENTIFICATION</scope>
</reference>
<feature type="signal peptide" evidence="5">
    <location>
        <begin position="1"/>
        <end position="16"/>
    </location>
</feature>
<dbReference type="GO" id="GO:0005614">
    <property type="term" value="C:interstitial matrix"/>
    <property type="evidence" value="ECO:0007669"/>
    <property type="project" value="Ensembl"/>
</dbReference>
<evidence type="ECO:0000256" key="5">
    <source>
        <dbReference type="SAM" id="SignalP"/>
    </source>
</evidence>
<keyword evidence="1" id="KW-0433">Leucine-rich repeat</keyword>
<reference evidence="6" key="1">
    <citation type="submission" date="2025-08" db="UniProtKB">
        <authorList>
            <consortium name="Ensembl"/>
        </authorList>
    </citation>
    <scope>IDENTIFICATION</scope>
</reference>